<dbReference type="EMBL" id="JAAXOP010000003">
    <property type="protein sequence ID" value="NKY49900.1"/>
    <property type="molecule type" value="Genomic_DNA"/>
</dbReference>
<protein>
    <submittedName>
        <fullName evidence="2">Glyoxalase/bleomycin resistance/extradiol dioxygenase family protein</fullName>
    </submittedName>
</protein>
<keyword evidence="2" id="KW-0560">Oxidoreductase</keyword>
<dbReference type="GO" id="GO:0051213">
    <property type="term" value="F:dioxygenase activity"/>
    <property type="evidence" value="ECO:0007669"/>
    <property type="project" value="UniProtKB-KW"/>
</dbReference>
<dbReference type="Pfam" id="PF00903">
    <property type="entry name" value="Glyoxalase"/>
    <property type="match status" value="1"/>
</dbReference>
<comment type="caution">
    <text evidence="2">The sequence shown here is derived from an EMBL/GenBank/DDBJ whole genome shotgun (WGS) entry which is preliminary data.</text>
</comment>
<dbReference type="Proteomes" id="UP000565711">
    <property type="component" value="Unassembled WGS sequence"/>
</dbReference>
<evidence type="ECO:0000313" key="2">
    <source>
        <dbReference type="EMBL" id="NKY49900.1"/>
    </source>
</evidence>
<gene>
    <name evidence="2" type="ORF">HGA08_06695</name>
</gene>
<dbReference type="InterPro" id="IPR029068">
    <property type="entry name" value="Glyas_Bleomycin-R_OHBP_Dase"/>
</dbReference>
<dbReference type="RefSeq" id="WP_067870677.1">
    <property type="nucleotide sequence ID" value="NZ_JAAXOP010000003.1"/>
</dbReference>
<sequence length="144" mass="15565">MSEPDAGTATTRATSDDPVLTPYLVVSDARRAQDWYGEVFDAVPRGEPYVNEDGTIGHAELSLGGSVLMFAEPSQLWPDVPVGVPTGGKHSHSLHLWVVDVDAVTDAAAEHGATVERMPQDQPYGRTSVVIDPFGHRWMLMAQP</sequence>
<dbReference type="SUPFAM" id="SSF54593">
    <property type="entry name" value="Glyoxalase/Bleomycin resistance protein/Dihydroxybiphenyl dioxygenase"/>
    <property type="match status" value="1"/>
</dbReference>
<dbReference type="PANTHER" id="PTHR34109:SF1">
    <property type="entry name" value="VOC DOMAIN-CONTAINING PROTEIN"/>
    <property type="match status" value="1"/>
</dbReference>
<dbReference type="Gene3D" id="3.30.720.110">
    <property type="match status" value="1"/>
</dbReference>
<dbReference type="AlphaFoldDB" id="A0A846XVL9"/>
<keyword evidence="3" id="KW-1185">Reference proteome</keyword>
<dbReference type="InterPro" id="IPR004360">
    <property type="entry name" value="Glyas_Fos-R_dOase_dom"/>
</dbReference>
<dbReference type="PROSITE" id="PS51819">
    <property type="entry name" value="VOC"/>
    <property type="match status" value="1"/>
</dbReference>
<dbReference type="InterPro" id="IPR037523">
    <property type="entry name" value="VOC_core"/>
</dbReference>
<feature type="domain" description="VOC" evidence="1">
    <location>
        <begin position="15"/>
        <end position="143"/>
    </location>
</feature>
<proteinExistence type="predicted"/>
<evidence type="ECO:0000313" key="3">
    <source>
        <dbReference type="Proteomes" id="UP000565711"/>
    </source>
</evidence>
<accession>A0A846XVL9</accession>
<reference evidence="2 3" key="1">
    <citation type="submission" date="2020-04" db="EMBL/GenBank/DDBJ databases">
        <title>MicrobeNet Type strains.</title>
        <authorList>
            <person name="Nicholson A.C."/>
        </authorList>
    </citation>
    <scope>NUCLEOTIDE SEQUENCE [LARGE SCALE GENOMIC DNA]</scope>
    <source>
        <strain evidence="2 3">JCM 12354</strain>
    </source>
</reference>
<keyword evidence="2" id="KW-0223">Dioxygenase</keyword>
<organism evidence="2 3">
    <name type="scientific">Nocardia vermiculata</name>
    <dbReference type="NCBI Taxonomy" id="257274"/>
    <lineage>
        <taxon>Bacteria</taxon>
        <taxon>Bacillati</taxon>
        <taxon>Actinomycetota</taxon>
        <taxon>Actinomycetes</taxon>
        <taxon>Mycobacteriales</taxon>
        <taxon>Nocardiaceae</taxon>
        <taxon>Nocardia</taxon>
    </lineage>
</organism>
<evidence type="ECO:0000259" key="1">
    <source>
        <dbReference type="PROSITE" id="PS51819"/>
    </source>
</evidence>
<name>A0A846XVL9_9NOCA</name>
<dbReference type="PANTHER" id="PTHR34109">
    <property type="entry name" value="BNAUNNG04460D PROTEIN-RELATED"/>
    <property type="match status" value="1"/>
</dbReference>
<dbReference type="Gene3D" id="3.30.720.120">
    <property type="match status" value="1"/>
</dbReference>